<feature type="region of interest" description="Disordered" evidence="1">
    <location>
        <begin position="1"/>
        <end position="42"/>
    </location>
</feature>
<accession>A0A553PII9</accession>
<protein>
    <submittedName>
        <fullName evidence="2">Uncharacterized protein</fullName>
    </submittedName>
</protein>
<dbReference type="EMBL" id="SRMA01026684">
    <property type="protein sequence ID" value="TRY77499.1"/>
    <property type="molecule type" value="Genomic_DNA"/>
</dbReference>
<dbReference type="Proteomes" id="UP000316079">
    <property type="component" value="Unassembled WGS sequence"/>
</dbReference>
<keyword evidence="3" id="KW-1185">Reference proteome</keyword>
<comment type="caution">
    <text evidence="2">The sequence shown here is derived from an EMBL/GenBank/DDBJ whole genome shotgun (WGS) entry which is preliminary data.</text>
</comment>
<reference evidence="2 3" key="1">
    <citation type="journal article" date="2019" name="Sci. Data">
        <title>Hybrid genome assembly and annotation of Danionella translucida.</title>
        <authorList>
            <person name="Kadobianskyi M."/>
            <person name="Schulze L."/>
            <person name="Schuelke M."/>
            <person name="Judkewitz B."/>
        </authorList>
    </citation>
    <scope>NUCLEOTIDE SEQUENCE [LARGE SCALE GENOMIC DNA]</scope>
    <source>
        <strain evidence="2 3">Bolton</strain>
    </source>
</reference>
<sequence>MRQRASFSCHGLEESLQVPRSARTNADTERIGGGRRLNASPSSSLRSSLLLFSSSRTTMQSLISPVTKAILDMRRVSQHRHCQVPREQRFTLVSSP</sequence>
<evidence type="ECO:0000256" key="1">
    <source>
        <dbReference type="SAM" id="MobiDB-lite"/>
    </source>
</evidence>
<gene>
    <name evidence="2" type="ORF">DNTS_035091</name>
</gene>
<proteinExistence type="predicted"/>
<organism evidence="2 3">
    <name type="scientific">Danionella cerebrum</name>
    <dbReference type="NCBI Taxonomy" id="2873325"/>
    <lineage>
        <taxon>Eukaryota</taxon>
        <taxon>Metazoa</taxon>
        <taxon>Chordata</taxon>
        <taxon>Craniata</taxon>
        <taxon>Vertebrata</taxon>
        <taxon>Euteleostomi</taxon>
        <taxon>Actinopterygii</taxon>
        <taxon>Neopterygii</taxon>
        <taxon>Teleostei</taxon>
        <taxon>Ostariophysi</taxon>
        <taxon>Cypriniformes</taxon>
        <taxon>Danionidae</taxon>
        <taxon>Danioninae</taxon>
        <taxon>Danionella</taxon>
    </lineage>
</organism>
<dbReference type="OrthoDB" id="191139at2759"/>
<evidence type="ECO:0000313" key="3">
    <source>
        <dbReference type="Proteomes" id="UP000316079"/>
    </source>
</evidence>
<dbReference type="AlphaFoldDB" id="A0A553PII9"/>
<evidence type="ECO:0000313" key="2">
    <source>
        <dbReference type="EMBL" id="TRY77499.1"/>
    </source>
</evidence>
<name>A0A553PII9_9TELE</name>